<reference evidence="1 2" key="1">
    <citation type="submission" date="2019-03" db="EMBL/GenBank/DDBJ databases">
        <title>Freshwater and sediment microbial communities from various areas in North America, analyzing microbe dynamics in response to fracking.</title>
        <authorList>
            <person name="Lamendella R."/>
        </authorList>
    </citation>
    <scope>NUCLEOTIDE SEQUENCE [LARGE SCALE GENOMIC DNA]</scope>
    <source>
        <strain evidence="1 2">6_TX</strain>
    </source>
</reference>
<proteinExistence type="predicted"/>
<dbReference type="EMBL" id="SOEC01000008">
    <property type="protein sequence ID" value="TDX29128.1"/>
    <property type="molecule type" value="Genomic_DNA"/>
</dbReference>
<gene>
    <name evidence="1" type="ORF">DFO67_108172</name>
</gene>
<evidence type="ECO:0000313" key="1">
    <source>
        <dbReference type="EMBL" id="TDX29128.1"/>
    </source>
</evidence>
<sequence length="63" mass="6909">MTQLRRPSTIRCPACGLDKPIGKMTVATSRYERQILTECKDCQLSVSRINRKALAVAGTGRSA</sequence>
<dbReference type="AlphaFoldDB" id="A0A4V3GU29"/>
<protein>
    <submittedName>
        <fullName evidence="1">Uncharacterized protein</fullName>
    </submittedName>
</protein>
<evidence type="ECO:0000313" key="2">
    <source>
        <dbReference type="Proteomes" id="UP000294489"/>
    </source>
</evidence>
<dbReference type="RefSeq" id="WP_134017967.1">
    <property type="nucleotide sequence ID" value="NZ_SOEC01000008.1"/>
</dbReference>
<organism evidence="1 2">
    <name type="scientific">Modicisalibacter xianhensis</name>
    <dbReference type="NCBI Taxonomy" id="442341"/>
    <lineage>
        <taxon>Bacteria</taxon>
        <taxon>Pseudomonadati</taxon>
        <taxon>Pseudomonadota</taxon>
        <taxon>Gammaproteobacteria</taxon>
        <taxon>Oceanospirillales</taxon>
        <taxon>Halomonadaceae</taxon>
        <taxon>Modicisalibacter</taxon>
    </lineage>
</organism>
<accession>A0A4V3GU29</accession>
<comment type="caution">
    <text evidence="1">The sequence shown here is derived from an EMBL/GenBank/DDBJ whole genome shotgun (WGS) entry which is preliminary data.</text>
</comment>
<dbReference type="Proteomes" id="UP000294489">
    <property type="component" value="Unassembled WGS sequence"/>
</dbReference>
<name>A0A4V3GU29_9GAMM</name>